<protein>
    <submittedName>
        <fullName evidence="2">Uncharacterized protein LOC112685296 isoform X2</fullName>
    </submittedName>
</protein>
<gene>
    <name evidence="2" type="primary">LOC112685296</name>
</gene>
<evidence type="ECO:0000313" key="2">
    <source>
        <dbReference type="RefSeq" id="XP_025412921.1"/>
    </source>
</evidence>
<dbReference type="RefSeq" id="XP_025412921.1">
    <property type="nucleotide sequence ID" value="XM_025557136.1"/>
</dbReference>
<evidence type="ECO:0000313" key="1">
    <source>
        <dbReference type="Proteomes" id="UP000694846"/>
    </source>
</evidence>
<proteinExistence type="predicted"/>
<dbReference type="GeneID" id="112685296"/>
<sequence>MLNDTNWKRHTTSVEEDGITVDLEQIEKQDETMLNDLEMDGDPVVFTKIDKLTPDLIEFFSKKDLHNLYQMIYRTNTFQKIISVGLFMNLSIGKVIEM</sequence>
<keyword evidence="1" id="KW-1185">Reference proteome</keyword>
<organism evidence="1 2">
    <name type="scientific">Sipha flava</name>
    <name type="common">yellow sugarcane aphid</name>
    <dbReference type="NCBI Taxonomy" id="143950"/>
    <lineage>
        <taxon>Eukaryota</taxon>
        <taxon>Metazoa</taxon>
        <taxon>Ecdysozoa</taxon>
        <taxon>Arthropoda</taxon>
        <taxon>Hexapoda</taxon>
        <taxon>Insecta</taxon>
        <taxon>Pterygota</taxon>
        <taxon>Neoptera</taxon>
        <taxon>Paraneoptera</taxon>
        <taxon>Hemiptera</taxon>
        <taxon>Sternorrhyncha</taxon>
        <taxon>Aphidomorpha</taxon>
        <taxon>Aphidoidea</taxon>
        <taxon>Aphididae</taxon>
        <taxon>Sipha</taxon>
    </lineage>
</organism>
<reference evidence="2" key="1">
    <citation type="submission" date="2025-08" db="UniProtKB">
        <authorList>
            <consortium name="RefSeq"/>
        </authorList>
    </citation>
    <scope>IDENTIFICATION</scope>
    <source>
        <tissue evidence="2">Whole body</tissue>
    </source>
</reference>
<dbReference type="Proteomes" id="UP000694846">
    <property type="component" value="Unplaced"/>
</dbReference>
<dbReference type="AlphaFoldDB" id="A0A8B8FR11"/>
<name>A0A8B8FR11_9HEMI</name>
<accession>A0A8B8FR11</accession>